<comment type="subcellular location">
    <subcellularLocation>
        <location evidence="1">Cell inner membrane</location>
        <topology evidence="1">Multi-pass membrane protein</topology>
    </subcellularLocation>
</comment>
<proteinExistence type="predicted"/>
<keyword evidence="3" id="KW-1003">Cell membrane</keyword>
<feature type="transmembrane region" description="Helical" evidence="7">
    <location>
        <begin position="248"/>
        <end position="272"/>
    </location>
</feature>
<name>A0ABV5YDM0_9ACTN</name>
<organism evidence="9 10">
    <name type="scientific">Actinoallomurus acaciae</name>
    <dbReference type="NCBI Taxonomy" id="502577"/>
    <lineage>
        <taxon>Bacteria</taxon>
        <taxon>Bacillati</taxon>
        <taxon>Actinomycetota</taxon>
        <taxon>Actinomycetes</taxon>
        <taxon>Streptosporangiales</taxon>
        <taxon>Thermomonosporaceae</taxon>
        <taxon>Actinoallomurus</taxon>
    </lineage>
</organism>
<dbReference type="SUPFAM" id="SSF103473">
    <property type="entry name" value="MFS general substrate transporter"/>
    <property type="match status" value="1"/>
</dbReference>
<protein>
    <submittedName>
        <fullName evidence="9">Enterobactin transporter EntS</fullName>
    </submittedName>
</protein>
<feature type="domain" description="Major facilitator superfamily (MFS) profile" evidence="8">
    <location>
        <begin position="1"/>
        <end position="196"/>
    </location>
</feature>
<keyword evidence="10" id="KW-1185">Reference proteome</keyword>
<keyword evidence="5 7" id="KW-1133">Transmembrane helix</keyword>
<evidence type="ECO:0000256" key="6">
    <source>
        <dbReference type="ARBA" id="ARBA00023136"/>
    </source>
</evidence>
<dbReference type="Pfam" id="PF05977">
    <property type="entry name" value="MFS_3"/>
    <property type="match status" value="1"/>
</dbReference>
<evidence type="ECO:0000313" key="10">
    <source>
        <dbReference type="Proteomes" id="UP001589627"/>
    </source>
</evidence>
<sequence>MLWIDLKPLGTSRDFRILFTVRVLSLLGVGLATVAIPIQVYDLTASSLQVAAVGAVLGVGILAGTLCGGVLADLYSRRALVVWSRGLAVLVFAALTVNAALPAPQMWIIYACAAVNGATAFGQAAMNALAQTAVPREQLTAASALLALSTQVGAVVGPLIGGVLISAVGLFWLYAVTAAMILFGAALSVPLSPTSRGVPGEVRPWSALREGAEFMWRASVVRGVLLVDVAAMVFAMPRVLFPQLTDEAFGGSATVTGALYSASAVGAMAAALTSGWVSRPRRSGLVLLGSVALFGLATGLVGPAPLPLALVLLAVAGAADMVSEILRRSILTAATPDDLQGRVNGVWLAQAMVGPSLGGVEAGLGARLAGPRSAITLGGGICVALTALLGATSPPLRRVSLSGPEAAAAPIAADPGGAADPAR</sequence>
<dbReference type="InterPro" id="IPR010290">
    <property type="entry name" value="TM_effector"/>
</dbReference>
<dbReference type="InterPro" id="IPR036259">
    <property type="entry name" value="MFS_trans_sf"/>
</dbReference>
<dbReference type="NCBIfam" id="NF007792">
    <property type="entry name" value="PRK10489.1"/>
    <property type="match status" value="1"/>
</dbReference>
<evidence type="ECO:0000256" key="2">
    <source>
        <dbReference type="ARBA" id="ARBA00022448"/>
    </source>
</evidence>
<feature type="transmembrane region" description="Helical" evidence="7">
    <location>
        <begin position="21"/>
        <end position="41"/>
    </location>
</feature>
<keyword evidence="2" id="KW-0813">Transport</keyword>
<feature type="transmembrane region" description="Helical" evidence="7">
    <location>
        <begin position="107"/>
        <end position="130"/>
    </location>
</feature>
<feature type="transmembrane region" description="Helical" evidence="7">
    <location>
        <begin position="79"/>
        <end position="101"/>
    </location>
</feature>
<keyword evidence="4 7" id="KW-0812">Transmembrane</keyword>
<evidence type="ECO:0000256" key="3">
    <source>
        <dbReference type="ARBA" id="ARBA00022475"/>
    </source>
</evidence>
<feature type="transmembrane region" description="Helical" evidence="7">
    <location>
        <begin position="214"/>
        <end position="236"/>
    </location>
</feature>
<evidence type="ECO:0000259" key="8">
    <source>
        <dbReference type="PROSITE" id="PS50850"/>
    </source>
</evidence>
<dbReference type="Proteomes" id="UP001589627">
    <property type="component" value="Unassembled WGS sequence"/>
</dbReference>
<dbReference type="PROSITE" id="PS50850">
    <property type="entry name" value="MFS"/>
    <property type="match status" value="1"/>
</dbReference>
<keyword evidence="6 7" id="KW-0472">Membrane</keyword>
<comment type="caution">
    <text evidence="9">The sequence shown here is derived from an EMBL/GenBank/DDBJ whole genome shotgun (WGS) entry which is preliminary data.</text>
</comment>
<accession>A0ABV5YDM0</accession>
<dbReference type="PRINTS" id="PR01035">
    <property type="entry name" value="TCRTETA"/>
</dbReference>
<dbReference type="PANTHER" id="PTHR23513">
    <property type="entry name" value="INTEGRAL MEMBRANE EFFLUX PROTEIN-RELATED"/>
    <property type="match status" value="1"/>
</dbReference>
<feature type="transmembrane region" description="Helical" evidence="7">
    <location>
        <begin position="142"/>
        <end position="165"/>
    </location>
</feature>
<feature type="transmembrane region" description="Helical" evidence="7">
    <location>
        <begin position="47"/>
        <end position="72"/>
    </location>
</feature>
<evidence type="ECO:0000313" key="9">
    <source>
        <dbReference type="EMBL" id="MFB9832651.1"/>
    </source>
</evidence>
<feature type="transmembrane region" description="Helical" evidence="7">
    <location>
        <begin position="284"/>
        <end position="302"/>
    </location>
</feature>
<dbReference type="InterPro" id="IPR020846">
    <property type="entry name" value="MFS_dom"/>
</dbReference>
<dbReference type="InterPro" id="IPR001958">
    <property type="entry name" value="Tet-R_TetA/multi-R_MdtG-like"/>
</dbReference>
<dbReference type="EMBL" id="JBHLZP010000056">
    <property type="protein sequence ID" value="MFB9832651.1"/>
    <property type="molecule type" value="Genomic_DNA"/>
</dbReference>
<dbReference type="Gene3D" id="1.20.1250.20">
    <property type="entry name" value="MFS general substrate transporter like domains"/>
    <property type="match status" value="1"/>
</dbReference>
<dbReference type="PANTHER" id="PTHR23513:SF9">
    <property type="entry name" value="ENTEROBACTIN EXPORTER ENTS"/>
    <property type="match status" value="1"/>
</dbReference>
<evidence type="ECO:0000256" key="4">
    <source>
        <dbReference type="ARBA" id="ARBA00022692"/>
    </source>
</evidence>
<feature type="transmembrane region" description="Helical" evidence="7">
    <location>
        <begin position="171"/>
        <end position="193"/>
    </location>
</feature>
<reference evidence="9 10" key="1">
    <citation type="submission" date="2024-09" db="EMBL/GenBank/DDBJ databases">
        <authorList>
            <person name="Sun Q."/>
            <person name="Mori K."/>
        </authorList>
    </citation>
    <scope>NUCLEOTIDE SEQUENCE [LARGE SCALE GENOMIC DNA]</scope>
    <source>
        <strain evidence="9 10">TBRC 0563</strain>
    </source>
</reference>
<evidence type="ECO:0000256" key="7">
    <source>
        <dbReference type="SAM" id="Phobius"/>
    </source>
</evidence>
<dbReference type="CDD" id="cd06173">
    <property type="entry name" value="MFS_MefA_like"/>
    <property type="match status" value="1"/>
</dbReference>
<evidence type="ECO:0000256" key="5">
    <source>
        <dbReference type="ARBA" id="ARBA00022989"/>
    </source>
</evidence>
<evidence type="ECO:0000256" key="1">
    <source>
        <dbReference type="ARBA" id="ARBA00004429"/>
    </source>
</evidence>
<gene>
    <name evidence="9" type="primary">entS</name>
    <name evidence="9" type="ORF">ACFFNX_10675</name>
</gene>
<dbReference type="RefSeq" id="WP_378198750.1">
    <property type="nucleotide sequence ID" value="NZ_JBHLZP010000056.1"/>
</dbReference>